<dbReference type="Pfam" id="PF12704">
    <property type="entry name" value="MacB_PCD"/>
    <property type="match status" value="2"/>
</dbReference>
<sequence length="800" mass="88784">MVGNYLKTGFRSLRRNRVHFFVNSAGLLIGFSAFLLIFLVLTYERSFDGFHAKKDRIYRVVREGKKGGHSATASFPLANSLKAEFPQVESAASIYGDRNVQVIIPGPGGETWRKFREPRGVFFADQQFFNIFDGRIIAGNPATAIVEPNTALLTKRMATKYFGDWKEAMGKVLKVYDLPIRITGILDDLPVNTDFPLGVVISHKTVTALNVDMQDWVELWTDNYCFVLLRPGAIASRFNEQLPAFLSRHVSPDNADYNLMLQPLADIHFDKRFANFNHRTFSYELIKALSLIGIFLLVIACVNFINLSTANAVSRAREVGVRKVLGSNRQQLLLQFFGETGLTALMAIIGALMVALCCMPFLNSMLESHLSAGMLFSPRVIQYALGAWLGVTLLAGSYPALVLSGFNPVNALKSRMAATAGKGVSVRRGLVVLQFVIAQVLIIATLVVSSQLNYFNNADMGFNKEAVVSAGFPRDSLSQAKLNMFRSLLLQQPGIQAVSFSAFAPVGEGSWATDLKLSTNHTSKADLIVHMKPADTGYFDMYKLQLLAGRIYSPSDTVKEYIVNERLLKVLNLGTPDEAIGKNITVNGDAYTYPIVGVVKDFHMSSLRDPLSAIVMTTLKRTYRTANIKITPGKTREALASMAAAWNKVFPDYVFEYRFIDQTVADYYKQENQLARLFRIFAGLAIFISCLGLYGLVSFMAARRKKEIGIRKVLGAPVSSILLLLSREFTVLIAVAFLLAAPLAWYFMQDWLEQYTFRISLGIGFFITTLLFCIGIAWLTVGHATIKVAVANPVKSLRTE</sequence>
<feature type="transmembrane region" description="Helical" evidence="6">
    <location>
        <begin position="20"/>
        <end position="43"/>
    </location>
</feature>
<evidence type="ECO:0000256" key="1">
    <source>
        <dbReference type="ARBA" id="ARBA00004651"/>
    </source>
</evidence>
<feature type="domain" description="ABC3 transporter permease C-terminal" evidence="7">
    <location>
        <begin position="291"/>
        <end position="408"/>
    </location>
</feature>
<dbReference type="Pfam" id="PF02687">
    <property type="entry name" value="FtsX"/>
    <property type="match status" value="2"/>
</dbReference>
<evidence type="ECO:0000313" key="9">
    <source>
        <dbReference type="EMBL" id="KAA2241957.1"/>
    </source>
</evidence>
<comment type="subcellular location">
    <subcellularLocation>
        <location evidence="1">Cell membrane</location>
        <topology evidence="1">Multi-pass membrane protein</topology>
    </subcellularLocation>
</comment>
<protein>
    <submittedName>
        <fullName evidence="9">FtsX-like permease family protein</fullName>
    </submittedName>
</protein>
<feature type="transmembrane region" description="Helical" evidence="6">
    <location>
        <begin position="721"/>
        <end position="747"/>
    </location>
</feature>
<dbReference type="GO" id="GO:0022857">
    <property type="term" value="F:transmembrane transporter activity"/>
    <property type="evidence" value="ECO:0007669"/>
    <property type="project" value="TreeGrafter"/>
</dbReference>
<comment type="caution">
    <text evidence="9">The sequence shown here is derived from an EMBL/GenBank/DDBJ whole genome shotgun (WGS) entry which is preliminary data.</text>
</comment>
<proteinExistence type="predicted"/>
<evidence type="ECO:0000256" key="5">
    <source>
        <dbReference type="ARBA" id="ARBA00023136"/>
    </source>
</evidence>
<evidence type="ECO:0000256" key="2">
    <source>
        <dbReference type="ARBA" id="ARBA00022475"/>
    </source>
</evidence>
<organism evidence="9 10">
    <name type="scientific">Chitinophaga agrisoli</name>
    <dbReference type="NCBI Taxonomy" id="2607653"/>
    <lineage>
        <taxon>Bacteria</taxon>
        <taxon>Pseudomonadati</taxon>
        <taxon>Bacteroidota</taxon>
        <taxon>Chitinophagia</taxon>
        <taxon>Chitinophagales</taxon>
        <taxon>Chitinophagaceae</taxon>
        <taxon>Chitinophaga</taxon>
    </lineage>
</organism>
<dbReference type="InterPro" id="IPR025857">
    <property type="entry name" value="MacB_PCD"/>
</dbReference>
<feature type="transmembrane region" description="Helical" evidence="6">
    <location>
        <begin position="383"/>
        <end position="406"/>
    </location>
</feature>
<dbReference type="AlphaFoldDB" id="A0A5B2VUK8"/>
<keyword evidence="4 6" id="KW-1133">Transmembrane helix</keyword>
<reference evidence="9 10" key="2">
    <citation type="submission" date="2019-09" db="EMBL/GenBank/DDBJ databases">
        <authorList>
            <person name="Jin C."/>
        </authorList>
    </citation>
    <scope>NUCLEOTIDE SEQUENCE [LARGE SCALE GENOMIC DNA]</scope>
    <source>
        <strain evidence="9 10">BN140078</strain>
    </source>
</reference>
<dbReference type="EMBL" id="VUOC01000003">
    <property type="protein sequence ID" value="KAA2241957.1"/>
    <property type="molecule type" value="Genomic_DNA"/>
</dbReference>
<feature type="transmembrane region" description="Helical" evidence="6">
    <location>
        <begin position="342"/>
        <end position="362"/>
    </location>
</feature>
<evidence type="ECO:0000256" key="3">
    <source>
        <dbReference type="ARBA" id="ARBA00022692"/>
    </source>
</evidence>
<evidence type="ECO:0000256" key="6">
    <source>
        <dbReference type="SAM" id="Phobius"/>
    </source>
</evidence>
<evidence type="ECO:0000313" key="10">
    <source>
        <dbReference type="Proteomes" id="UP000324611"/>
    </source>
</evidence>
<dbReference type="GO" id="GO:0005886">
    <property type="term" value="C:plasma membrane"/>
    <property type="evidence" value="ECO:0007669"/>
    <property type="project" value="UniProtKB-SubCell"/>
</dbReference>
<feature type="domain" description="ABC3 transporter permease C-terminal" evidence="7">
    <location>
        <begin position="680"/>
        <end position="791"/>
    </location>
</feature>
<feature type="transmembrane region" description="Helical" evidence="6">
    <location>
        <begin position="677"/>
        <end position="701"/>
    </location>
</feature>
<reference evidence="9 10" key="1">
    <citation type="submission" date="2019-09" db="EMBL/GenBank/DDBJ databases">
        <title>Chitinophaga ginsengihumi sp. nov., isolated from soil of ginseng rhizosphere.</title>
        <authorList>
            <person name="Lee J."/>
        </authorList>
    </citation>
    <scope>NUCLEOTIDE SEQUENCE [LARGE SCALE GENOMIC DNA]</scope>
    <source>
        <strain evidence="9 10">BN140078</strain>
    </source>
</reference>
<feature type="transmembrane region" description="Helical" evidence="6">
    <location>
        <begin position="285"/>
        <end position="305"/>
    </location>
</feature>
<evidence type="ECO:0000256" key="4">
    <source>
        <dbReference type="ARBA" id="ARBA00022989"/>
    </source>
</evidence>
<accession>A0A5B2VUK8</accession>
<dbReference type="InterPro" id="IPR050250">
    <property type="entry name" value="Macrolide_Exporter_MacB"/>
</dbReference>
<feature type="transmembrane region" description="Helical" evidence="6">
    <location>
        <begin position="759"/>
        <end position="781"/>
    </location>
</feature>
<dbReference type="PANTHER" id="PTHR30572:SF18">
    <property type="entry name" value="ABC-TYPE MACROLIDE FAMILY EXPORT SYSTEM PERMEASE COMPONENT 2"/>
    <property type="match status" value="1"/>
</dbReference>
<evidence type="ECO:0000259" key="8">
    <source>
        <dbReference type="Pfam" id="PF12704"/>
    </source>
</evidence>
<gene>
    <name evidence="9" type="ORF">F0L74_19050</name>
</gene>
<feature type="domain" description="MacB-like periplasmic core" evidence="8">
    <location>
        <begin position="440"/>
        <end position="641"/>
    </location>
</feature>
<keyword evidence="10" id="KW-1185">Reference proteome</keyword>
<keyword evidence="5 6" id="KW-0472">Membrane</keyword>
<dbReference type="Proteomes" id="UP000324611">
    <property type="component" value="Unassembled WGS sequence"/>
</dbReference>
<feature type="transmembrane region" description="Helical" evidence="6">
    <location>
        <begin position="426"/>
        <end position="448"/>
    </location>
</feature>
<dbReference type="PANTHER" id="PTHR30572">
    <property type="entry name" value="MEMBRANE COMPONENT OF TRANSPORTER-RELATED"/>
    <property type="match status" value="1"/>
</dbReference>
<keyword evidence="2" id="KW-1003">Cell membrane</keyword>
<evidence type="ECO:0000259" key="7">
    <source>
        <dbReference type="Pfam" id="PF02687"/>
    </source>
</evidence>
<feature type="domain" description="MacB-like periplasmic core" evidence="8">
    <location>
        <begin position="21"/>
        <end position="242"/>
    </location>
</feature>
<name>A0A5B2VUK8_9BACT</name>
<keyword evidence="3 6" id="KW-0812">Transmembrane</keyword>
<dbReference type="InterPro" id="IPR003838">
    <property type="entry name" value="ABC3_permease_C"/>
</dbReference>